<sequence length="346" mass="38434">MGPQNHSWFYVGVHPNWDPNPLFFEINHLSSVKCNSRGENCVDFDSTTSRGLFVYTNDEIYNLEFASSVIKLNFDRGESGEYELERTVGFGKTKISKVKLDGDDGYRVQLGKDSWLNNNTYKPSVALDYKGNEGHTQDFKNRCFLDPKYSLNFMKQEWTGIHDDFGVDFTFSNNSAKASFYLKANRTEMTLVFTGKRNISEITNKLWDYPEIDLDTSDPETPAFNWRSGGAVAFGDDGSSRPQPTKMDSVESTSAMALSTSRGLTSTVEPITSTTSTPLVPSNSEFPGSVASSDSTVAARPTNSQSGPGPETSVPSLGFKHDFDFRVLWVLLALTLGILPIVETLY</sequence>
<dbReference type="AlphaFoldDB" id="A0A436ZYL7"/>
<keyword evidence="3" id="KW-1185">Reference proteome</keyword>
<dbReference type="GeneID" id="93588124"/>
<gene>
    <name evidence="2" type="ORF">DFL_005813</name>
</gene>
<dbReference type="Proteomes" id="UP000283090">
    <property type="component" value="Unassembled WGS sequence"/>
</dbReference>
<proteinExistence type="predicted"/>
<comment type="caution">
    <text evidence="2">The sequence shown here is derived from an EMBL/GenBank/DDBJ whole genome shotgun (WGS) entry which is preliminary data.</text>
</comment>
<dbReference type="EMBL" id="SAEB01000007">
    <property type="protein sequence ID" value="RVD84044.1"/>
    <property type="molecule type" value="Genomic_DNA"/>
</dbReference>
<evidence type="ECO:0000256" key="1">
    <source>
        <dbReference type="SAM" id="MobiDB-lite"/>
    </source>
</evidence>
<evidence type="ECO:0000313" key="2">
    <source>
        <dbReference type="EMBL" id="RVD84044.1"/>
    </source>
</evidence>
<dbReference type="OrthoDB" id="3792661at2759"/>
<reference evidence="2 3" key="1">
    <citation type="submission" date="2019-01" db="EMBL/GenBank/DDBJ databases">
        <title>Intercellular communication is required for trap formation in the nematode-trapping fungus Duddingtonia flagrans.</title>
        <authorList>
            <person name="Youssar L."/>
            <person name="Wernet V."/>
            <person name="Hensel N."/>
            <person name="Hildebrandt H.-G."/>
            <person name="Fischer R."/>
        </authorList>
    </citation>
    <scope>NUCLEOTIDE SEQUENCE [LARGE SCALE GENOMIC DNA]</scope>
    <source>
        <strain evidence="2 3">CBS H-5679</strain>
    </source>
</reference>
<organism evidence="2 3">
    <name type="scientific">Arthrobotrys flagrans</name>
    <name type="common">Nematode-trapping fungus</name>
    <name type="synonym">Trichothecium flagrans</name>
    <dbReference type="NCBI Taxonomy" id="97331"/>
    <lineage>
        <taxon>Eukaryota</taxon>
        <taxon>Fungi</taxon>
        <taxon>Dikarya</taxon>
        <taxon>Ascomycota</taxon>
        <taxon>Pezizomycotina</taxon>
        <taxon>Orbiliomycetes</taxon>
        <taxon>Orbiliales</taxon>
        <taxon>Orbiliaceae</taxon>
        <taxon>Arthrobotrys</taxon>
    </lineage>
</organism>
<dbReference type="VEuPathDB" id="FungiDB:DFL_005813"/>
<protein>
    <submittedName>
        <fullName evidence="2">Uncharacterized protein</fullName>
    </submittedName>
</protein>
<feature type="compositionally biased region" description="Polar residues" evidence="1">
    <location>
        <begin position="250"/>
        <end position="307"/>
    </location>
</feature>
<accession>A0A436ZYL7</accession>
<name>A0A436ZYL7_ARTFL</name>
<feature type="region of interest" description="Disordered" evidence="1">
    <location>
        <begin position="220"/>
        <end position="313"/>
    </location>
</feature>
<evidence type="ECO:0000313" key="3">
    <source>
        <dbReference type="Proteomes" id="UP000283090"/>
    </source>
</evidence>
<dbReference type="RefSeq" id="XP_067489588.1">
    <property type="nucleotide sequence ID" value="XM_067635127.1"/>
</dbReference>